<dbReference type="InterPro" id="IPR026590">
    <property type="entry name" value="Ssirtuin_cat_dom"/>
</dbReference>
<sequence length="471" mass="52883">MLPSSDTNKPNNTCYEIAGVGFAVAPKTDCPHFDSEEHFAVPWNDRKAIKELFTKDAPCRHCHSTAENWFCLKCQDVCCSRYQKSHMLHHYEKTGHALVLSLADHSLYCYECDAYVENKTLTRLLLRELHHVKFGEYPGANGASVEMEEAIEKLRNVSEAIEEEKKKVDSEKEKAFEILAEKIQSASDESIIVLTGAGLSTSAGIPDFRTPGTGLYDNLQKYNLPHPTAIFELKYLPTNPHPFFHLSRDFISSGYKPTKAHYFIKLLEEKNKLKRLYTQNIDGLEAKSGITKEHLVNCHGMYDIGHCIECSKEYSLSEIVKKMGTDEEVQIPKCDKCGHIVKPDIVLFGESLPNKYVDCCKSDLLRSKDCEVFIVIGTSLSVYPVAGLPEYAPEGSTRALLNREKCGPFSKVKGNVAEVGDDSDYLDLFLGGEDSSIDECVEKLCKLLGWEAELEELYVKGPVDLVELSKK</sequence>
<evidence type="ECO:0000256" key="5">
    <source>
        <dbReference type="ARBA" id="ARBA00023027"/>
    </source>
</evidence>
<dbReference type="PANTHER" id="PTHR11085">
    <property type="entry name" value="NAD-DEPENDENT PROTEIN DEACYLASE SIRTUIN-5, MITOCHONDRIAL-RELATED"/>
    <property type="match status" value="1"/>
</dbReference>
<reference evidence="11 12" key="1">
    <citation type="journal article" date="2010" name="Cell">
        <title>The genome of Naegleria gruberi illuminates early eukaryotic versatility.</title>
        <authorList>
            <person name="Fritz-Laylin L.K."/>
            <person name="Prochnik S.E."/>
            <person name="Ginger M.L."/>
            <person name="Dacks J.B."/>
            <person name="Carpenter M.L."/>
            <person name="Field M.C."/>
            <person name="Kuo A."/>
            <person name="Paredez A."/>
            <person name="Chapman J."/>
            <person name="Pham J."/>
            <person name="Shu S."/>
            <person name="Neupane R."/>
            <person name="Cipriano M."/>
            <person name="Mancuso J."/>
            <person name="Tu H."/>
            <person name="Salamov A."/>
            <person name="Lindquist E."/>
            <person name="Shapiro H."/>
            <person name="Lucas S."/>
            <person name="Grigoriev I.V."/>
            <person name="Cande W.Z."/>
            <person name="Fulton C."/>
            <person name="Rokhsar D.S."/>
            <person name="Dawson S.C."/>
        </authorList>
    </citation>
    <scope>NUCLEOTIDE SEQUENCE [LARGE SCALE GENOMIC DNA]</scope>
    <source>
        <strain evidence="11 12">NEG-M</strain>
    </source>
</reference>
<evidence type="ECO:0000256" key="4">
    <source>
        <dbReference type="ARBA" id="ARBA00022833"/>
    </source>
</evidence>
<dbReference type="STRING" id="5762.D2VUK6"/>
<keyword evidence="7" id="KW-0863">Zinc-finger</keyword>
<dbReference type="OMA" id="ARCIECQ"/>
<feature type="binding site" evidence="6">
    <location>
        <position position="337"/>
    </location>
    <ligand>
        <name>Zn(2+)</name>
        <dbReference type="ChEBI" id="CHEBI:29105"/>
    </ligand>
</feature>
<dbReference type="InterPro" id="IPR029035">
    <property type="entry name" value="DHS-like_NAD/FAD-binding_dom"/>
</dbReference>
<dbReference type="InterPro" id="IPR001607">
    <property type="entry name" value="Znf_UBP"/>
</dbReference>
<keyword evidence="4 6" id="KW-0862">Zinc</keyword>
<feature type="active site" description="Proton acceptor" evidence="6">
    <location>
        <position position="299"/>
    </location>
</feature>
<comment type="cofactor">
    <cofactor evidence="1">
        <name>Zn(2+)</name>
        <dbReference type="ChEBI" id="CHEBI:29105"/>
    </cofactor>
</comment>
<dbReference type="GO" id="GO:0017136">
    <property type="term" value="F:histone deacetylase activity, NAD-dependent"/>
    <property type="evidence" value="ECO:0007669"/>
    <property type="project" value="TreeGrafter"/>
</dbReference>
<gene>
    <name evidence="11" type="ORF">NAEGRDRAFT_81281</name>
</gene>
<dbReference type="OrthoDB" id="420264at2759"/>
<accession>D2VUK6</accession>
<dbReference type="InterPro" id="IPR003000">
    <property type="entry name" value="Sirtuin"/>
</dbReference>
<dbReference type="InParanoid" id="D2VUK6"/>
<dbReference type="KEGG" id="ngr:NAEGRDRAFT_81281"/>
<dbReference type="SMART" id="SM00290">
    <property type="entry name" value="ZnF_UBP"/>
    <property type="match status" value="1"/>
</dbReference>
<dbReference type="GeneID" id="8850895"/>
<dbReference type="AlphaFoldDB" id="D2VUK6"/>
<dbReference type="RefSeq" id="XP_002672211.1">
    <property type="nucleotide sequence ID" value="XM_002672165.1"/>
</dbReference>
<dbReference type="GO" id="GO:0008270">
    <property type="term" value="F:zinc ion binding"/>
    <property type="evidence" value="ECO:0007669"/>
    <property type="project" value="UniProtKB-KW"/>
</dbReference>
<dbReference type="InterPro" id="IPR050134">
    <property type="entry name" value="NAD-dep_sirtuin_deacylases"/>
</dbReference>
<dbReference type="InterPro" id="IPR013083">
    <property type="entry name" value="Znf_RING/FYVE/PHD"/>
</dbReference>
<feature type="binding site" evidence="6">
    <location>
        <position position="307"/>
    </location>
    <ligand>
        <name>Zn(2+)</name>
        <dbReference type="ChEBI" id="CHEBI:29105"/>
    </ligand>
</feature>
<keyword evidence="3 6" id="KW-0479">Metal-binding</keyword>
<evidence type="ECO:0000256" key="7">
    <source>
        <dbReference type="PROSITE-ProRule" id="PRU00502"/>
    </source>
</evidence>
<dbReference type="eggNOG" id="KOG1343">
    <property type="taxonomic scope" value="Eukaryota"/>
</dbReference>
<evidence type="ECO:0000313" key="11">
    <source>
        <dbReference type="EMBL" id="EFC39467.1"/>
    </source>
</evidence>
<dbReference type="SUPFAM" id="SSF52467">
    <property type="entry name" value="DHS-like NAD/FAD-binding domain"/>
    <property type="match status" value="1"/>
</dbReference>
<dbReference type="Pfam" id="PF02146">
    <property type="entry name" value="SIR2"/>
    <property type="match status" value="1"/>
</dbReference>
<feature type="binding site" evidence="6">
    <location>
        <position position="310"/>
    </location>
    <ligand>
        <name>Zn(2+)</name>
        <dbReference type="ChEBI" id="CHEBI:29105"/>
    </ligand>
</feature>
<dbReference type="VEuPathDB" id="AmoebaDB:NAEGRDRAFT_81281"/>
<feature type="binding site" evidence="6">
    <location>
        <position position="334"/>
    </location>
    <ligand>
        <name>Zn(2+)</name>
        <dbReference type="ChEBI" id="CHEBI:29105"/>
    </ligand>
</feature>
<evidence type="ECO:0000256" key="2">
    <source>
        <dbReference type="ARBA" id="ARBA00022679"/>
    </source>
</evidence>
<dbReference type="SUPFAM" id="SSF57850">
    <property type="entry name" value="RING/U-box"/>
    <property type="match status" value="1"/>
</dbReference>
<dbReference type="Proteomes" id="UP000006671">
    <property type="component" value="Unassembled WGS sequence"/>
</dbReference>
<feature type="coiled-coil region" evidence="8">
    <location>
        <begin position="140"/>
        <end position="174"/>
    </location>
</feature>
<keyword evidence="12" id="KW-1185">Reference proteome</keyword>
<dbReference type="eggNOG" id="KOG2682">
    <property type="taxonomic scope" value="Eukaryota"/>
</dbReference>
<organism evidence="12">
    <name type="scientific">Naegleria gruberi</name>
    <name type="common">Amoeba</name>
    <dbReference type="NCBI Taxonomy" id="5762"/>
    <lineage>
        <taxon>Eukaryota</taxon>
        <taxon>Discoba</taxon>
        <taxon>Heterolobosea</taxon>
        <taxon>Tetramitia</taxon>
        <taxon>Eutetramitia</taxon>
        <taxon>Vahlkampfiidae</taxon>
        <taxon>Naegleria</taxon>
    </lineage>
</organism>
<feature type="domain" description="Deacetylase sirtuin-type" evidence="10">
    <location>
        <begin position="168"/>
        <end position="451"/>
    </location>
</feature>
<evidence type="ECO:0000256" key="8">
    <source>
        <dbReference type="SAM" id="Coils"/>
    </source>
</evidence>
<dbReference type="FunCoup" id="D2VUK6">
    <property type="interactions" value="174"/>
</dbReference>
<dbReference type="GO" id="GO:0070403">
    <property type="term" value="F:NAD+ binding"/>
    <property type="evidence" value="ECO:0007669"/>
    <property type="project" value="InterPro"/>
</dbReference>
<keyword evidence="5" id="KW-0520">NAD</keyword>
<protein>
    <submittedName>
        <fullName evidence="11">Silent information regulator family protein</fullName>
    </submittedName>
</protein>
<evidence type="ECO:0000256" key="3">
    <source>
        <dbReference type="ARBA" id="ARBA00022723"/>
    </source>
</evidence>
<keyword evidence="2" id="KW-0808">Transferase</keyword>
<dbReference type="Pfam" id="PF02148">
    <property type="entry name" value="zf-UBP"/>
    <property type="match status" value="1"/>
</dbReference>
<dbReference type="Gene3D" id="3.30.40.10">
    <property type="entry name" value="Zinc/RING finger domain, C3HC4 (zinc finger)"/>
    <property type="match status" value="1"/>
</dbReference>
<proteinExistence type="predicted"/>
<dbReference type="EMBL" id="GG738899">
    <property type="protein sequence ID" value="EFC39467.1"/>
    <property type="molecule type" value="Genomic_DNA"/>
</dbReference>
<feature type="domain" description="UBP-type" evidence="9">
    <location>
        <begin position="28"/>
        <end position="136"/>
    </location>
</feature>
<dbReference type="Gene3D" id="3.40.50.1220">
    <property type="entry name" value="TPP-binding domain"/>
    <property type="match status" value="1"/>
</dbReference>
<dbReference type="PROSITE" id="PS50305">
    <property type="entry name" value="SIRTUIN"/>
    <property type="match status" value="1"/>
</dbReference>
<name>D2VUK6_NAEGR</name>
<evidence type="ECO:0000259" key="10">
    <source>
        <dbReference type="PROSITE" id="PS50305"/>
    </source>
</evidence>
<keyword evidence="8" id="KW-0175">Coiled coil</keyword>
<evidence type="ECO:0000259" key="9">
    <source>
        <dbReference type="PROSITE" id="PS50271"/>
    </source>
</evidence>
<dbReference type="Gene3D" id="3.30.1600.10">
    <property type="entry name" value="SIR2/SIRT2 'Small Domain"/>
    <property type="match status" value="1"/>
</dbReference>
<dbReference type="GO" id="GO:0005634">
    <property type="term" value="C:nucleus"/>
    <property type="evidence" value="ECO:0007669"/>
    <property type="project" value="TreeGrafter"/>
</dbReference>
<dbReference type="PANTHER" id="PTHR11085:SF6">
    <property type="entry name" value="NAD-DEPENDENT PROTEIN DEACETYLASE SIRTUIN-2"/>
    <property type="match status" value="1"/>
</dbReference>
<evidence type="ECO:0000256" key="6">
    <source>
        <dbReference type="PROSITE-ProRule" id="PRU00236"/>
    </source>
</evidence>
<evidence type="ECO:0000256" key="1">
    <source>
        <dbReference type="ARBA" id="ARBA00001947"/>
    </source>
</evidence>
<dbReference type="InterPro" id="IPR026591">
    <property type="entry name" value="Sirtuin_cat_small_dom_sf"/>
</dbReference>
<evidence type="ECO:0000313" key="12">
    <source>
        <dbReference type="Proteomes" id="UP000006671"/>
    </source>
</evidence>
<dbReference type="PROSITE" id="PS50271">
    <property type="entry name" value="ZF_UBP"/>
    <property type="match status" value="1"/>
</dbReference>